<proteinExistence type="predicted"/>
<dbReference type="Pfam" id="PF00560">
    <property type="entry name" value="LRR_1"/>
    <property type="match status" value="2"/>
</dbReference>
<evidence type="ECO:0000256" key="5">
    <source>
        <dbReference type="SAM" id="SignalP"/>
    </source>
</evidence>
<dbReference type="SMART" id="SM00364">
    <property type="entry name" value="LRR_BAC"/>
    <property type="match status" value="10"/>
</dbReference>
<evidence type="ECO:0000256" key="1">
    <source>
        <dbReference type="ARBA" id="ARBA00022614"/>
    </source>
</evidence>
<dbReference type="Gene3D" id="3.80.10.10">
    <property type="entry name" value="Ribonuclease Inhibitor"/>
    <property type="match status" value="6"/>
</dbReference>
<evidence type="ECO:0000259" key="6">
    <source>
        <dbReference type="SMART" id="SM00082"/>
    </source>
</evidence>
<dbReference type="InParanoid" id="A0A6P7FEF4"/>
<dbReference type="RefSeq" id="XP_028133197.1">
    <property type="nucleotide sequence ID" value="XM_028277396.1"/>
</dbReference>
<dbReference type="InterPro" id="IPR032675">
    <property type="entry name" value="LRR_dom_sf"/>
</dbReference>
<dbReference type="OrthoDB" id="8731593at2759"/>
<evidence type="ECO:0000256" key="3">
    <source>
        <dbReference type="ARBA" id="ARBA00022737"/>
    </source>
</evidence>
<dbReference type="FunCoup" id="A0A6P7FEF4">
    <property type="interactions" value="10"/>
</dbReference>
<dbReference type="PANTHER" id="PTHR24373">
    <property type="entry name" value="SLIT RELATED LEUCINE-RICH REPEAT NEURONAL PROTEIN"/>
    <property type="match status" value="1"/>
</dbReference>
<name>A0A6P7FEF4_DIAVI</name>
<dbReference type="PROSITE" id="PS51450">
    <property type="entry name" value="LRR"/>
    <property type="match status" value="15"/>
</dbReference>
<evidence type="ECO:0000256" key="2">
    <source>
        <dbReference type="ARBA" id="ARBA00022729"/>
    </source>
</evidence>
<keyword evidence="1" id="KW-0433">Leucine-rich repeat</keyword>
<dbReference type="InterPro" id="IPR003591">
    <property type="entry name" value="Leu-rich_rpt_typical-subtyp"/>
</dbReference>
<keyword evidence="4" id="KW-0472">Membrane</keyword>
<dbReference type="SUPFAM" id="SSF52058">
    <property type="entry name" value="L domain-like"/>
    <property type="match status" value="4"/>
</dbReference>
<dbReference type="SMART" id="SM00365">
    <property type="entry name" value="LRR_SD22"/>
    <property type="match status" value="15"/>
</dbReference>
<dbReference type="Pfam" id="PF13855">
    <property type="entry name" value="LRR_8"/>
    <property type="match status" value="7"/>
</dbReference>
<accession>A0A6P7FEF4</accession>
<dbReference type="InterPro" id="IPR001611">
    <property type="entry name" value="Leu-rich_rpt"/>
</dbReference>
<protein>
    <submittedName>
        <fullName evidence="7">Chaoptin isoform X1</fullName>
    </submittedName>
</protein>
<dbReference type="InterPro" id="IPR050328">
    <property type="entry name" value="Dev_Immune_Receptor"/>
</dbReference>
<dbReference type="SMART" id="SM00369">
    <property type="entry name" value="LRR_TYP"/>
    <property type="match status" value="26"/>
</dbReference>
<evidence type="ECO:0000256" key="4">
    <source>
        <dbReference type="SAM" id="Phobius"/>
    </source>
</evidence>
<sequence length="1344" mass="149963">MSVIFMIHRKSFAFILLFLVSISSTEDSRPCIEISRELRFPCSCTLGPIEQALDGNPSIAVNCDRVVFSSEIPSLPFGAPIVSFSQRWAGHQSLPTQVFTSTDLPLRSIDLSGNSLRRLTERMLQSLKATLVELRLADNLLGDTLNPIFSTTEFRGLSHLQILDLSGNSIKAIEEGILEGCDSLQELYLGKNSFNSLPSSSLNGPHKLRLLSLTDNRIDTVKSEAFKSQPYLEYLDLSRNLISYIESNAFSPLEKLKSLKLTHNRLSRFNSDVFQGADNLLLLDLSQNYIIEFPNIALKAFANLRYLNLSSNIIQSLDNNHLANLKGLYHLDLSRNNLANIVPGTFLGLKQLRRLDIGVNSLRTIEDDAFEGLDNLEFLNLKDNNILLIPASALGRLPKLTSLQLDYNRVAALSADILRSIADRVTKLVISKNIVRELPSASFQNFNQLENLDLSRNLLSSLNSDAFSGLENTLISLDLSQNRITNLAGTPLTLLKLQKLDLSDNHLTDISRNFFTLLPSLQHLNVSRNKHLNSIPVSLLHKLNKLEELDLSYGGVKSLPAEFLIKSKNIREIYLTHNNILEISEGVFSNMSNITTIDLSFNNISNIKPSAFVNLMNIRKLILKGNQLTSFKGEFFNTGTSLEVLDISENQLSYLFPSSFRIHPRLREIRASKNKFNFFPAELIANLQFLQHIDLSQNQLKAIEELDFARLPRLRSLLLTKNQLESISDMAFHNSTQLQVLDLSYNKLDRLGDRTFEGLVRLELLDLEGNLLTDLPETIFERVRLQMLENINLARNLFEVAPLKPLQRQYFFVNSVDLSHNKLREVPADDSIMVNIKRLDLSFNPLSKNAINNILSEPKTVREINLAGTGIQEVPRLETPFLKHLNLSQNNVSALDVDSFERVTLLEELDLSNNSIQDMSNFSQIWKLLHNLQALNISYNPIASIANNDFVGLEKLRCLSLHSLLECGRIEKNAFKAIPNLSVLDVYGYPKLGYLDIQGLLQNMPLLEKLNIETKDPAIGKDQLQSLLHPRLKEIGIRGSRLRSISSGTLSGLKGPEVIIRLMNTSITTLPPAIFFPVPRSTKITLDVTGSQLTTISPQLLASFEDRRGDLKMIGLESNPIICDCSSRALRRWLPSHMTTIRCLAPEHLKGKLLVEIGDDELTCDPRKITPTTASTSTSIFTRGTKLHPKMTEPEIIWSMPTTEKAKPKIAQAGQSPITNDDTLIIGIVGGVVAFIAILVIIICIFRLRMSNNQYRGGPIAAGNPMVGVVGPGSSCACSVKGAPSVYAVPPYAAAYSATLPHKITASGQILRPSSYSTMGRVPYQASAQPYFIATYPSDEKIYR</sequence>
<keyword evidence="4" id="KW-0812">Transmembrane</keyword>
<organism evidence="7">
    <name type="scientific">Diabrotica virgifera virgifera</name>
    <name type="common">western corn rootworm</name>
    <dbReference type="NCBI Taxonomy" id="50390"/>
    <lineage>
        <taxon>Eukaryota</taxon>
        <taxon>Metazoa</taxon>
        <taxon>Ecdysozoa</taxon>
        <taxon>Arthropoda</taxon>
        <taxon>Hexapoda</taxon>
        <taxon>Insecta</taxon>
        <taxon>Pterygota</taxon>
        <taxon>Neoptera</taxon>
        <taxon>Endopterygota</taxon>
        <taxon>Coleoptera</taxon>
        <taxon>Polyphaga</taxon>
        <taxon>Cucujiformia</taxon>
        <taxon>Chrysomeloidea</taxon>
        <taxon>Chrysomelidae</taxon>
        <taxon>Galerucinae</taxon>
        <taxon>Diabroticina</taxon>
        <taxon>Diabroticites</taxon>
        <taxon>Diabrotica</taxon>
    </lineage>
</organism>
<reference evidence="7" key="1">
    <citation type="submission" date="2025-08" db="UniProtKB">
        <authorList>
            <consortium name="RefSeq"/>
        </authorList>
    </citation>
    <scope>IDENTIFICATION</scope>
    <source>
        <tissue evidence="7">Whole insect</tissue>
    </source>
</reference>
<keyword evidence="3" id="KW-0677">Repeat</keyword>
<dbReference type="SMART" id="SM00082">
    <property type="entry name" value="LRRCT"/>
    <property type="match status" value="1"/>
</dbReference>
<keyword evidence="2 5" id="KW-0732">Signal</keyword>
<feature type="signal peptide" evidence="5">
    <location>
        <begin position="1"/>
        <end position="27"/>
    </location>
</feature>
<keyword evidence="4" id="KW-1133">Transmembrane helix</keyword>
<feature type="domain" description="LRRCT" evidence="6">
    <location>
        <begin position="1119"/>
        <end position="1165"/>
    </location>
</feature>
<feature type="chain" id="PRO_5027887614" evidence="5">
    <location>
        <begin position="28"/>
        <end position="1344"/>
    </location>
</feature>
<evidence type="ECO:0000313" key="7">
    <source>
        <dbReference type="RefSeq" id="XP_028133197.1"/>
    </source>
</evidence>
<feature type="transmembrane region" description="Helical" evidence="4">
    <location>
        <begin position="1224"/>
        <end position="1246"/>
    </location>
</feature>
<dbReference type="PANTHER" id="PTHR24373:SF385">
    <property type="entry name" value="GH01279P-RELATED"/>
    <property type="match status" value="1"/>
</dbReference>
<gene>
    <name evidence="7" type="primary">LOC114328529</name>
</gene>
<dbReference type="InterPro" id="IPR000483">
    <property type="entry name" value="Cys-rich_flank_reg_C"/>
</dbReference>
<dbReference type="GO" id="GO:0005615">
    <property type="term" value="C:extracellular space"/>
    <property type="evidence" value="ECO:0007669"/>
    <property type="project" value="TreeGrafter"/>
</dbReference>
<dbReference type="GO" id="GO:0031012">
    <property type="term" value="C:extracellular matrix"/>
    <property type="evidence" value="ECO:0007669"/>
    <property type="project" value="TreeGrafter"/>
</dbReference>